<dbReference type="EC" id="3.4.23.-" evidence="5"/>
<dbReference type="CDD" id="cd06062">
    <property type="entry name" value="H2MP_MemB-H2up"/>
    <property type="match status" value="1"/>
</dbReference>
<dbReference type="PANTHER" id="PTHR30302">
    <property type="entry name" value="HYDROGENASE 1 MATURATION PROTEASE"/>
    <property type="match status" value="1"/>
</dbReference>
<dbReference type="PRINTS" id="PR00446">
    <property type="entry name" value="HYDRGNUPTAKE"/>
</dbReference>
<dbReference type="RefSeq" id="WP_229932399.1">
    <property type="nucleotide sequence ID" value="NZ_CAJHOF010000004.1"/>
</dbReference>
<dbReference type="SUPFAM" id="SSF53163">
    <property type="entry name" value="HybD-like"/>
    <property type="match status" value="1"/>
</dbReference>
<sequence>MRVLVLGIGNVMFGDEGVGVHIVNALSRSYAFTCDKHSIEFVDGGTLAIALTPIISSFDYLIVVDCISADDSDVGDVYFFDIDNMPKKIRWDGSAHEVEMLQTLELMALCGDRPNGKILGIIPSRVEPTTFELSKEVQKGALIAEKTILSHLSELGFVCEKIGNFSVLDMANEYASKGLK</sequence>
<evidence type="ECO:0000256" key="4">
    <source>
        <dbReference type="ARBA" id="ARBA00022801"/>
    </source>
</evidence>
<organism evidence="5 6">
    <name type="scientific">Campylobacter majalis</name>
    <dbReference type="NCBI Taxonomy" id="2790656"/>
    <lineage>
        <taxon>Bacteria</taxon>
        <taxon>Pseudomonadati</taxon>
        <taxon>Campylobacterota</taxon>
        <taxon>Epsilonproteobacteria</taxon>
        <taxon>Campylobacterales</taxon>
        <taxon>Campylobacteraceae</taxon>
        <taxon>Campylobacter</taxon>
    </lineage>
</organism>
<dbReference type="Pfam" id="PF01750">
    <property type="entry name" value="HycI"/>
    <property type="match status" value="1"/>
</dbReference>
<comment type="similarity">
    <text evidence="1">Belongs to the peptidase A31 family.</text>
</comment>
<dbReference type="EMBL" id="CAJHOF010000004">
    <property type="protein sequence ID" value="CAD7287699.1"/>
    <property type="molecule type" value="Genomic_DNA"/>
</dbReference>
<dbReference type="NCBIfam" id="TIGR00072">
    <property type="entry name" value="hydrog_prot"/>
    <property type="match status" value="1"/>
</dbReference>
<proteinExistence type="inferred from homology"/>
<evidence type="ECO:0000256" key="1">
    <source>
        <dbReference type="ARBA" id="ARBA00006814"/>
    </source>
</evidence>
<keyword evidence="4 5" id="KW-0378">Hydrolase</keyword>
<evidence type="ECO:0000313" key="5">
    <source>
        <dbReference type="EMBL" id="CAD7287699.1"/>
    </source>
</evidence>
<dbReference type="GO" id="GO:0008233">
    <property type="term" value="F:peptidase activity"/>
    <property type="evidence" value="ECO:0007669"/>
    <property type="project" value="UniProtKB-KW"/>
</dbReference>
<evidence type="ECO:0000256" key="3">
    <source>
        <dbReference type="ARBA" id="ARBA00022750"/>
    </source>
</evidence>
<dbReference type="InterPro" id="IPR023430">
    <property type="entry name" value="Pept_HybD-like_dom_sf"/>
</dbReference>
<dbReference type="Gene3D" id="3.40.50.1450">
    <property type="entry name" value="HybD-like"/>
    <property type="match status" value="1"/>
</dbReference>
<keyword evidence="2 5" id="KW-0645">Protease</keyword>
<protein>
    <submittedName>
        <fullName evidence="5">Hydrogenase 2 maturation protease</fullName>
        <ecNumber evidence="5">3.4.23.-</ecNumber>
    </submittedName>
</protein>
<name>A0ABN7K6X2_9BACT</name>
<evidence type="ECO:0000313" key="6">
    <source>
        <dbReference type="Proteomes" id="UP000789803"/>
    </source>
</evidence>
<accession>A0ABN7K6X2</accession>
<gene>
    <name evidence="5" type="primary">hybD</name>
    <name evidence="5" type="ORF">LMG7974_00579</name>
</gene>
<keyword evidence="6" id="KW-1185">Reference proteome</keyword>
<dbReference type="GO" id="GO:0006508">
    <property type="term" value="P:proteolysis"/>
    <property type="evidence" value="ECO:0007669"/>
    <property type="project" value="UniProtKB-KW"/>
</dbReference>
<comment type="caution">
    <text evidence="5">The sequence shown here is derived from an EMBL/GenBank/DDBJ whole genome shotgun (WGS) entry which is preliminary data.</text>
</comment>
<evidence type="ECO:0000256" key="2">
    <source>
        <dbReference type="ARBA" id="ARBA00022670"/>
    </source>
</evidence>
<dbReference type="PANTHER" id="PTHR30302:SF1">
    <property type="entry name" value="HYDROGENASE 2 MATURATION PROTEASE"/>
    <property type="match status" value="1"/>
</dbReference>
<reference evidence="5 6" key="1">
    <citation type="submission" date="2020-11" db="EMBL/GenBank/DDBJ databases">
        <authorList>
            <person name="Peeters C."/>
        </authorList>
    </citation>
    <scope>NUCLEOTIDE SEQUENCE [LARGE SCALE GENOMIC DNA]</scope>
    <source>
        <strain evidence="5 6">LMG 7974</strain>
    </source>
</reference>
<dbReference type="Proteomes" id="UP000789803">
    <property type="component" value="Unassembled WGS sequence"/>
</dbReference>
<dbReference type="InterPro" id="IPR000671">
    <property type="entry name" value="Peptidase_A31"/>
</dbReference>
<keyword evidence="3" id="KW-0064">Aspartyl protease</keyword>